<keyword evidence="4 6" id="KW-1133">Transmembrane helix</keyword>
<comment type="caution">
    <text evidence="7">The sequence shown here is derived from an EMBL/GenBank/DDBJ whole genome shotgun (WGS) entry which is preliminary data.</text>
</comment>
<evidence type="ECO:0000256" key="1">
    <source>
        <dbReference type="ARBA" id="ARBA00004141"/>
    </source>
</evidence>
<evidence type="ECO:0000256" key="5">
    <source>
        <dbReference type="ARBA" id="ARBA00023136"/>
    </source>
</evidence>
<protein>
    <recommendedName>
        <fullName evidence="9">Translocator protein</fullName>
    </recommendedName>
</protein>
<dbReference type="PIRSF" id="PIRSF005859">
    <property type="entry name" value="PBR"/>
    <property type="match status" value="1"/>
</dbReference>
<sequence>MALYENSVFHIIVACIIPNIGGFVGSIFTSTDSSSWYVTLDKPNFTPPSWVFIPAWTILYLLMGYSSYRIWRIGNGCKGEAKIPLLIYVFQLILNWLWTPIFFAQALGWSFVEMIVLAIAVVATTALFFKIDKVAGIILIPYIAWISFAATLNYSIWYLN</sequence>
<accession>A0A9J6CAA3</accession>
<evidence type="ECO:0000313" key="7">
    <source>
        <dbReference type="EMBL" id="KAG5678542.1"/>
    </source>
</evidence>
<evidence type="ECO:0000256" key="4">
    <source>
        <dbReference type="ARBA" id="ARBA00022989"/>
    </source>
</evidence>
<feature type="transmembrane region" description="Helical" evidence="6">
    <location>
        <begin position="109"/>
        <end position="129"/>
    </location>
</feature>
<keyword evidence="8" id="KW-1185">Reference proteome</keyword>
<feature type="transmembrane region" description="Helical" evidence="6">
    <location>
        <begin position="83"/>
        <end position="103"/>
    </location>
</feature>
<dbReference type="PANTHER" id="PTHR10057">
    <property type="entry name" value="PERIPHERAL-TYPE BENZODIAZEPINE RECEPTOR"/>
    <property type="match status" value="1"/>
</dbReference>
<organism evidence="7 8">
    <name type="scientific">Polypedilum vanderplanki</name>
    <name type="common">Sleeping chironomid midge</name>
    <dbReference type="NCBI Taxonomy" id="319348"/>
    <lineage>
        <taxon>Eukaryota</taxon>
        <taxon>Metazoa</taxon>
        <taxon>Ecdysozoa</taxon>
        <taxon>Arthropoda</taxon>
        <taxon>Hexapoda</taxon>
        <taxon>Insecta</taxon>
        <taxon>Pterygota</taxon>
        <taxon>Neoptera</taxon>
        <taxon>Endopterygota</taxon>
        <taxon>Diptera</taxon>
        <taxon>Nematocera</taxon>
        <taxon>Chironomoidea</taxon>
        <taxon>Chironomidae</taxon>
        <taxon>Chironominae</taxon>
        <taxon>Polypedilum</taxon>
        <taxon>Polypedilum</taxon>
    </lineage>
</organism>
<name>A0A9J6CAA3_POLVA</name>
<evidence type="ECO:0008006" key="9">
    <source>
        <dbReference type="Google" id="ProtNLM"/>
    </source>
</evidence>
<dbReference type="PANTHER" id="PTHR10057:SF0">
    <property type="entry name" value="TRANSLOCATOR PROTEIN"/>
    <property type="match status" value="1"/>
</dbReference>
<dbReference type="Gene3D" id="1.20.1260.100">
    <property type="entry name" value="TspO/MBR protein"/>
    <property type="match status" value="1"/>
</dbReference>
<dbReference type="OrthoDB" id="8841220at2759"/>
<feature type="transmembrane region" description="Helical" evidence="6">
    <location>
        <begin position="136"/>
        <end position="157"/>
    </location>
</feature>
<keyword evidence="3 6" id="KW-0812">Transmembrane</keyword>
<feature type="transmembrane region" description="Helical" evidence="6">
    <location>
        <begin position="7"/>
        <end position="29"/>
    </location>
</feature>
<proteinExistence type="inferred from homology"/>
<comment type="similarity">
    <text evidence="2">Belongs to the TspO/BZRP family.</text>
</comment>
<dbReference type="InterPro" id="IPR038330">
    <property type="entry name" value="TspO/MBR-related_sf"/>
</dbReference>
<evidence type="ECO:0000256" key="3">
    <source>
        <dbReference type="ARBA" id="ARBA00022692"/>
    </source>
</evidence>
<dbReference type="AlphaFoldDB" id="A0A9J6CAA3"/>
<dbReference type="CDD" id="cd15904">
    <property type="entry name" value="TSPO_MBR"/>
    <property type="match status" value="1"/>
</dbReference>
<keyword evidence="5 6" id="KW-0472">Membrane</keyword>
<evidence type="ECO:0000256" key="2">
    <source>
        <dbReference type="ARBA" id="ARBA00007524"/>
    </source>
</evidence>
<dbReference type="Proteomes" id="UP001107558">
    <property type="component" value="Chromosome 2"/>
</dbReference>
<evidence type="ECO:0000256" key="6">
    <source>
        <dbReference type="SAM" id="Phobius"/>
    </source>
</evidence>
<dbReference type="GO" id="GO:0016020">
    <property type="term" value="C:membrane"/>
    <property type="evidence" value="ECO:0007669"/>
    <property type="project" value="UniProtKB-SubCell"/>
</dbReference>
<comment type="subcellular location">
    <subcellularLocation>
        <location evidence="1">Membrane</location>
        <topology evidence="1">Multi-pass membrane protein</topology>
    </subcellularLocation>
</comment>
<gene>
    <name evidence="7" type="ORF">PVAND_008209</name>
</gene>
<feature type="transmembrane region" description="Helical" evidence="6">
    <location>
        <begin position="49"/>
        <end position="71"/>
    </location>
</feature>
<reference evidence="7" key="1">
    <citation type="submission" date="2021-03" db="EMBL/GenBank/DDBJ databases">
        <title>Chromosome level genome of the anhydrobiotic midge Polypedilum vanderplanki.</title>
        <authorList>
            <person name="Yoshida Y."/>
            <person name="Kikawada T."/>
            <person name="Gusev O."/>
        </authorList>
    </citation>
    <scope>NUCLEOTIDE SEQUENCE</scope>
    <source>
        <strain evidence="7">NIAS01</strain>
        <tissue evidence="7">Whole body or cell culture</tissue>
    </source>
</reference>
<dbReference type="InterPro" id="IPR004307">
    <property type="entry name" value="TspO_MBR"/>
</dbReference>
<dbReference type="Pfam" id="PF03073">
    <property type="entry name" value="TspO_MBR"/>
    <property type="match status" value="1"/>
</dbReference>
<dbReference type="FunFam" id="1.20.1260.100:FF:000001">
    <property type="entry name" value="translocator protein 2"/>
    <property type="match status" value="1"/>
</dbReference>
<dbReference type="EMBL" id="JADBJN010000002">
    <property type="protein sequence ID" value="KAG5678542.1"/>
    <property type="molecule type" value="Genomic_DNA"/>
</dbReference>
<evidence type="ECO:0000313" key="8">
    <source>
        <dbReference type="Proteomes" id="UP001107558"/>
    </source>
</evidence>
<dbReference type="GO" id="GO:0033013">
    <property type="term" value="P:tetrapyrrole metabolic process"/>
    <property type="evidence" value="ECO:0007669"/>
    <property type="project" value="UniProtKB-ARBA"/>
</dbReference>